<gene>
    <name evidence="3" type="ORF">Daus18300_013517</name>
</gene>
<name>A0ABR3VYS2_9PEZI</name>
<feature type="compositionally biased region" description="Polar residues" evidence="1">
    <location>
        <begin position="19"/>
        <end position="32"/>
    </location>
</feature>
<dbReference type="InterPro" id="IPR046346">
    <property type="entry name" value="Aminoacid_DH-like_N_sf"/>
</dbReference>
<dbReference type="PANTHER" id="PTHR21089:SF26">
    <property type="entry name" value="AROM POLYPEPTIDE, PUTATIVE-RELATED"/>
    <property type="match status" value="1"/>
</dbReference>
<feature type="region of interest" description="Disordered" evidence="1">
    <location>
        <begin position="1"/>
        <end position="81"/>
    </location>
</feature>
<dbReference type="SUPFAM" id="SSF51735">
    <property type="entry name" value="NAD(P)-binding Rossmann-fold domains"/>
    <property type="match status" value="1"/>
</dbReference>
<evidence type="ECO:0000256" key="1">
    <source>
        <dbReference type="SAM" id="MobiDB-lite"/>
    </source>
</evidence>
<dbReference type="PANTHER" id="PTHR21089">
    <property type="entry name" value="SHIKIMATE DEHYDROGENASE"/>
    <property type="match status" value="1"/>
</dbReference>
<accession>A0ABR3VYS2</accession>
<sequence>MTAAAQLISSPRSARAMSGTESGQQLGASPQVLQEEEHQAEPEGDHAGGEDDVGGYELGSLGDDVDGDDGDDAVGEEVGRGLSIGASQNMAYTDGKKTLHLVGVGVKHSIAPPMHNHIAESLGLPWTFHSTECPALDNLMTLARSEETAGLVVTMPYKNTVMARLDRLDELATTIGACNNVYHDPTDYSKLVGTNTDWLGIKGSLLEKGDQDTRPKLVDSSKPALLVGAGGASRAAVYALSTQLFSTTIYVLNRDDEEVEHLIRNTARVEPRPTIIHVKSLEQASSLDTPYYVVGTVPDFPPTTEAEKTVAAVMEHFLSRSAKGVVLDMCFKPRRTRMIKLAERLGWPTVEGTHVIGYQIEKQWRLWAGKERAAKLDSEGAWKVLLRAAEESPGINF</sequence>
<reference evidence="3 4" key="1">
    <citation type="journal article" date="2024" name="IMA Fungus">
        <title>IMA Genome - F19 : A genome assembly and annotation guide to empower mycologists, including annotated draft genome sequences of Ceratocystis pirilliformis, Diaporthe australafricana, Fusarium ophioides, Paecilomyces lecythidis, and Sporothrix stenoceras.</title>
        <authorList>
            <person name="Aylward J."/>
            <person name="Wilson A.M."/>
            <person name="Visagie C.M."/>
            <person name="Spraker J."/>
            <person name="Barnes I."/>
            <person name="Buitendag C."/>
            <person name="Ceriani C."/>
            <person name="Del Mar Angel L."/>
            <person name="du Plessis D."/>
            <person name="Fuchs T."/>
            <person name="Gasser K."/>
            <person name="Kramer D."/>
            <person name="Li W."/>
            <person name="Munsamy K."/>
            <person name="Piso A."/>
            <person name="Price J.L."/>
            <person name="Sonnekus B."/>
            <person name="Thomas C."/>
            <person name="van der Nest A."/>
            <person name="van Dijk A."/>
            <person name="van Heerden A."/>
            <person name="van Vuuren N."/>
            <person name="Yilmaz N."/>
            <person name="Duong T.A."/>
            <person name="van der Merwe N.A."/>
            <person name="Wingfield M.J."/>
            <person name="Wingfield B.D."/>
        </authorList>
    </citation>
    <scope>NUCLEOTIDE SEQUENCE [LARGE SCALE GENOMIC DNA]</scope>
    <source>
        <strain evidence="3 4">CMW 18300</strain>
    </source>
</reference>
<dbReference type="Gene3D" id="3.40.50.720">
    <property type="entry name" value="NAD(P)-binding Rossmann-like Domain"/>
    <property type="match status" value="1"/>
</dbReference>
<organism evidence="3 4">
    <name type="scientific">Diaporthe australafricana</name>
    <dbReference type="NCBI Taxonomy" id="127596"/>
    <lineage>
        <taxon>Eukaryota</taxon>
        <taxon>Fungi</taxon>
        <taxon>Dikarya</taxon>
        <taxon>Ascomycota</taxon>
        <taxon>Pezizomycotina</taxon>
        <taxon>Sordariomycetes</taxon>
        <taxon>Sordariomycetidae</taxon>
        <taxon>Diaporthales</taxon>
        <taxon>Diaporthaceae</taxon>
        <taxon>Diaporthe</taxon>
    </lineage>
</organism>
<comment type="caution">
    <text evidence="3">The sequence shown here is derived from an EMBL/GenBank/DDBJ whole genome shotgun (WGS) entry which is preliminary data.</text>
</comment>
<evidence type="ECO:0000259" key="2">
    <source>
        <dbReference type="Pfam" id="PF08501"/>
    </source>
</evidence>
<feature type="compositionally biased region" description="Basic and acidic residues" evidence="1">
    <location>
        <begin position="35"/>
        <end position="49"/>
    </location>
</feature>
<proteinExistence type="predicted"/>
<feature type="domain" description="Shikimate dehydrogenase substrate binding N-terminal" evidence="2">
    <location>
        <begin position="101"/>
        <end position="181"/>
    </location>
</feature>
<keyword evidence="4" id="KW-1185">Reference proteome</keyword>
<dbReference type="InterPro" id="IPR013708">
    <property type="entry name" value="Shikimate_DH-bd_N"/>
</dbReference>
<feature type="compositionally biased region" description="Acidic residues" evidence="1">
    <location>
        <begin position="63"/>
        <end position="75"/>
    </location>
</feature>
<dbReference type="Proteomes" id="UP001583177">
    <property type="component" value="Unassembled WGS sequence"/>
</dbReference>
<dbReference type="CDD" id="cd01065">
    <property type="entry name" value="NAD_bind_Shikimate_DH"/>
    <property type="match status" value="1"/>
</dbReference>
<evidence type="ECO:0000313" key="3">
    <source>
        <dbReference type="EMBL" id="KAL1848727.1"/>
    </source>
</evidence>
<evidence type="ECO:0000313" key="4">
    <source>
        <dbReference type="Proteomes" id="UP001583177"/>
    </source>
</evidence>
<dbReference type="EMBL" id="JAWRVE010000213">
    <property type="protein sequence ID" value="KAL1848727.1"/>
    <property type="molecule type" value="Genomic_DNA"/>
</dbReference>
<dbReference type="InterPro" id="IPR036291">
    <property type="entry name" value="NAD(P)-bd_dom_sf"/>
</dbReference>
<dbReference type="Pfam" id="PF08501">
    <property type="entry name" value="Shikimate_dh_N"/>
    <property type="match status" value="1"/>
</dbReference>
<protein>
    <recommendedName>
        <fullName evidence="2">Shikimate dehydrogenase substrate binding N-terminal domain-containing protein</fullName>
    </recommendedName>
</protein>
<dbReference type="SUPFAM" id="SSF53223">
    <property type="entry name" value="Aminoacid dehydrogenase-like, N-terminal domain"/>
    <property type="match status" value="1"/>
</dbReference>
<dbReference type="InterPro" id="IPR022893">
    <property type="entry name" value="Shikimate_DH_fam"/>
</dbReference>
<dbReference type="Gene3D" id="3.40.50.10860">
    <property type="entry name" value="Leucine Dehydrogenase, chain A, domain 1"/>
    <property type="match status" value="1"/>
</dbReference>